<evidence type="ECO:0000256" key="3">
    <source>
        <dbReference type="ARBA" id="ARBA00022475"/>
    </source>
</evidence>
<keyword evidence="9" id="KW-1185">Reference proteome</keyword>
<proteinExistence type="inferred from homology"/>
<organism evidence="8 9">
    <name type="scientific">Aliisedimentitalea scapharcae</name>
    <dbReference type="NCBI Taxonomy" id="1524259"/>
    <lineage>
        <taxon>Bacteria</taxon>
        <taxon>Pseudomonadati</taxon>
        <taxon>Pseudomonadota</taxon>
        <taxon>Alphaproteobacteria</taxon>
        <taxon>Rhodobacterales</taxon>
        <taxon>Roseobacteraceae</taxon>
        <taxon>Aliisedimentitalea</taxon>
    </lineage>
</organism>
<dbReference type="RefSeq" id="WP_406647959.1">
    <property type="nucleotide sequence ID" value="NZ_CP123584.1"/>
</dbReference>
<evidence type="ECO:0000256" key="6">
    <source>
        <dbReference type="ARBA" id="ARBA00023136"/>
    </source>
</evidence>
<dbReference type="InterPro" id="IPR007341">
    <property type="entry name" value="Transgly_assoc"/>
</dbReference>
<evidence type="ECO:0000256" key="2">
    <source>
        <dbReference type="ARBA" id="ARBA00011006"/>
    </source>
</evidence>
<feature type="transmembrane region" description="Helical" evidence="7">
    <location>
        <begin position="51"/>
        <end position="72"/>
    </location>
</feature>
<feature type="transmembrane region" description="Helical" evidence="7">
    <location>
        <begin position="25"/>
        <end position="45"/>
    </location>
</feature>
<dbReference type="Pfam" id="PF04226">
    <property type="entry name" value="Transgly_assoc"/>
    <property type="match status" value="1"/>
</dbReference>
<comment type="subcellular location">
    <subcellularLocation>
        <location evidence="1">Cell membrane</location>
        <topology evidence="1">Multi-pass membrane protein</topology>
    </subcellularLocation>
</comment>
<evidence type="ECO:0000256" key="7">
    <source>
        <dbReference type="SAM" id="Phobius"/>
    </source>
</evidence>
<keyword evidence="5 7" id="KW-1133">Transmembrane helix</keyword>
<dbReference type="Proteomes" id="UP001623232">
    <property type="component" value="Chromosome"/>
</dbReference>
<protein>
    <submittedName>
        <fullName evidence="8">GlsB/YeaQ/YmgE family stress response membrane protein</fullName>
    </submittedName>
</protein>
<comment type="similarity">
    <text evidence="2">Belongs to the UPF0410 family.</text>
</comment>
<keyword evidence="3" id="KW-1003">Cell membrane</keyword>
<keyword evidence="4 7" id="KW-0812">Transmembrane</keyword>
<gene>
    <name evidence="8" type="ORF">QEZ52_03335</name>
</gene>
<evidence type="ECO:0000256" key="4">
    <source>
        <dbReference type="ARBA" id="ARBA00022692"/>
    </source>
</evidence>
<name>A0ABZ2XWB5_9RHOB</name>
<keyword evidence="6 7" id="KW-0472">Membrane</keyword>
<reference evidence="8 9" key="1">
    <citation type="submission" date="2023-04" db="EMBL/GenBank/DDBJ databases">
        <title>Complete genome sequence of Alisedimentitalea scapharcae.</title>
        <authorList>
            <person name="Rong J.-C."/>
            <person name="Yi M.-L."/>
            <person name="Zhao Q."/>
        </authorList>
    </citation>
    <scope>NUCLEOTIDE SEQUENCE [LARGE SCALE GENOMIC DNA]</scope>
    <source>
        <strain evidence="8 9">KCTC 42119</strain>
    </source>
</reference>
<evidence type="ECO:0000313" key="9">
    <source>
        <dbReference type="Proteomes" id="UP001623232"/>
    </source>
</evidence>
<evidence type="ECO:0000256" key="5">
    <source>
        <dbReference type="ARBA" id="ARBA00022989"/>
    </source>
</evidence>
<evidence type="ECO:0000256" key="1">
    <source>
        <dbReference type="ARBA" id="ARBA00004651"/>
    </source>
</evidence>
<sequence length="79" mass="8331">MGIIYLVIIGAAAGFLATRLMKIEANIITTVVIGMAGALIGGLVLRTLATVMGFMAGFVGAVLGALVLIWVWQQWGNRR</sequence>
<evidence type="ECO:0000313" key="8">
    <source>
        <dbReference type="EMBL" id="WZK89597.1"/>
    </source>
</evidence>
<accession>A0ABZ2XWB5</accession>
<dbReference type="EMBL" id="CP123584">
    <property type="protein sequence ID" value="WZK89597.1"/>
    <property type="molecule type" value="Genomic_DNA"/>
</dbReference>